<dbReference type="InterPro" id="IPR006149">
    <property type="entry name" value="EB_dom"/>
</dbReference>
<dbReference type="Pfam" id="PF00057">
    <property type="entry name" value="Ldl_recept_a"/>
    <property type="match status" value="3"/>
</dbReference>
<dbReference type="AlphaFoldDB" id="A0A836ERK0"/>
<dbReference type="InterPro" id="IPR023415">
    <property type="entry name" value="LDLR_class-A_CS"/>
</dbReference>
<evidence type="ECO:0000256" key="3">
    <source>
        <dbReference type="SAM" id="MobiDB-lite"/>
    </source>
</evidence>
<feature type="disulfide bond" evidence="2">
    <location>
        <begin position="426"/>
        <end position="441"/>
    </location>
</feature>
<feature type="disulfide bond" evidence="2">
    <location>
        <begin position="454"/>
        <end position="472"/>
    </location>
</feature>
<evidence type="ECO:0000259" key="4">
    <source>
        <dbReference type="Pfam" id="PF01683"/>
    </source>
</evidence>
<feature type="non-terminal residue" evidence="5">
    <location>
        <position position="1"/>
    </location>
</feature>
<sequence length="784" mass="88238">MIYMRTPQVKRRIDSIWRSYVISKAEIMHGSRVTILILCTMMNCLRLASSSPTSTNVKLGDECNQNRECEIGIANSHCYLGYCRCQSFFAGYNGTHCLESTLLGNDCLVKEQCSLKVANSSCLENVCRCEEGHLQFRRHTCLGPAKLGEVCYEHAHCRLWDPESHCDFLIPDLFGRCQCTAPMRREGDVCRPDSLVRPAPFPQHLPPTQEPIVEDVTEIERNKETITDGQKSEEERDTGVQISWLKNASMLLSTESPNQLIPVNLMTRPSSLRPGSNRPGPNELPDDDDTVVIEAEVTEPAHVTTTTFAPIKTDRHESTIMTAISLGLPCVTDLECRMADQMSRCIGGVCDCSFSTNSSCNARRTGCAPGTFQCRSSGSCISWFFVCDGRTDCADGSDEECTGLRCPMQAFRCNDSNVCISRSGVCDGNRDCPRGEDEIGCNNRRKCPEGTFRCNNGQCLPAYEFCNAVVSCRDGSDEPKAACRTRNRGRITARYCPFRCDSPTGYDLEVDLEYPQHLHDAHTDLSFCSTREKLSIKRKEALNNAVFDKTMENVCNYVDVKRDIDRFDTSDYAIDNAYCIPLANKKKEVESNVIARSIIFDEYMRCLNNKSKQYLNSLPHRSIGTTSFNILFGATMRLKDNVEIRELIESEWIAAFQENRSKLREDAKANIRKIQCENAKTFNKRRKEAYLYREEDLVAIKKTQVGPGSKFAPKFLGPYRISKVLRNDRYLVTRVGDHIGPQQTSTSADHMKPWVSDIDSDESSEDDDETSEDGCISRMAECGI</sequence>
<dbReference type="CDD" id="cd00112">
    <property type="entry name" value="LDLa"/>
    <property type="match status" value="3"/>
</dbReference>
<dbReference type="Pfam" id="PF01683">
    <property type="entry name" value="EB"/>
    <property type="match status" value="1"/>
</dbReference>
<protein>
    <submittedName>
        <fullName evidence="5">LDLR protein</fullName>
    </submittedName>
</protein>
<keyword evidence="1 2" id="KW-1015">Disulfide bond</keyword>
<feature type="domain" description="EB" evidence="4">
    <location>
        <begin position="95"/>
        <end position="141"/>
    </location>
</feature>
<name>A0A836ERK0_9HYME</name>
<organism evidence="5 6">
    <name type="scientific">Pseudoatta argentina</name>
    <dbReference type="NCBI Taxonomy" id="621737"/>
    <lineage>
        <taxon>Eukaryota</taxon>
        <taxon>Metazoa</taxon>
        <taxon>Ecdysozoa</taxon>
        <taxon>Arthropoda</taxon>
        <taxon>Hexapoda</taxon>
        <taxon>Insecta</taxon>
        <taxon>Pterygota</taxon>
        <taxon>Neoptera</taxon>
        <taxon>Endopterygota</taxon>
        <taxon>Hymenoptera</taxon>
        <taxon>Apocrita</taxon>
        <taxon>Aculeata</taxon>
        <taxon>Formicoidea</taxon>
        <taxon>Formicidae</taxon>
        <taxon>Myrmicinae</taxon>
        <taxon>Pseudoatta</taxon>
    </lineage>
</organism>
<accession>A0A836ERK0</accession>
<dbReference type="PANTHER" id="PTHR39069:SF1">
    <property type="entry name" value="ECDYSONE-INDUCIBLE GENE E1, ISOFORM A"/>
    <property type="match status" value="1"/>
</dbReference>
<feature type="region of interest" description="Disordered" evidence="3">
    <location>
        <begin position="267"/>
        <end position="287"/>
    </location>
</feature>
<feature type="disulfide bond" evidence="2">
    <location>
        <begin position="447"/>
        <end position="459"/>
    </location>
</feature>
<dbReference type="PANTHER" id="PTHR39069">
    <property type="entry name" value="ECDYSONE-INDUCIBLE GENE E1, ISOFORM A"/>
    <property type="match status" value="1"/>
</dbReference>
<dbReference type="PROSITE" id="PS50068">
    <property type="entry name" value="LDLRA_2"/>
    <property type="match status" value="3"/>
</dbReference>
<dbReference type="InterPro" id="IPR036055">
    <property type="entry name" value="LDL_receptor-like_sf"/>
</dbReference>
<dbReference type="SUPFAM" id="SSF57424">
    <property type="entry name" value="LDL receptor-like module"/>
    <property type="match status" value="3"/>
</dbReference>
<feature type="compositionally biased region" description="Acidic residues" evidence="3">
    <location>
        <begin position="758"/>
        <end position="772"/>
    </location>
</feature>
<dbReference type="InterPro" id="IPR002172">
    <property type="entry name" value="LDrepeatLR_classA_rpt"/>
</dbReference>
<dbReference type="SMART" id="SM00192">
    <property type="entry name" value="LDLa"/>
    <property type="match status" value="3"/>
</dbReference>
<dbReference type="PROSITE" id="PS01209">
    <property type="entry name" value="LDLRA_1"/>
    <property type="match status" value="1"/>
</dbReference>
<reference evidence="5" key="1">
    <citation type="submission" date="2020-02" db="EMBL/GenBank/DDBJ databases">
        <title>Relaxed selection underlies rapid genomic changes in the transitions from sociality to social parasitism in ants.</title>
        <authorList>
            <person name="Bi X."/>
        </authorList>
    </citation>
    <scope>NUCLEOTIDE SEQUENCE</scope>
    <source>
        <strain evidence="5">BGI-DK2014c</strain>
        <tissue evidence="5">Whole body</tissue>
    </source>
</reference>
<comment type="caution">
    <text evidence="2">Lacks conserved residue(s) required for the propagation of feature annotation.</text>
</comment>
<comment type="caution">
    <text evidence="5">The sequence shown here is derived from an EMBL/GenBank/DDBJ whole genome shotgun (WGS) entry which is preliminary data.</text>
</comment>
<evidence type="ECO:0000256" key="1">
    <source>
        <dbReference type="ARBA" id="ARBA00023157"/>
    </source>
</evidence>
<dbReference type="PRINTS" id="PR00261">
    <property type="entry name" value="LDLRECEPTOR"/>
</dbReference>
<dbReference type="EMBL" id="JAANIA010001351">
    <property type="protein sequence ID" value="KAG5320699.1"/>
    <property type="molecule type" value="Genomic_DNA"/>
</dbReference>
<evidence type="ECO:0000313" key="5">
    <source>
        <dbReference type="EMBL" id="KAG5320699.1"/>
    </source>
</evidence>
<feature type="non-terminal residue" evidence="5">
    <location>
        <position position="784"/>
    </location>
</feature>
<feature type="region of interest" description="Disordered" evidence="3">
    <location>
        <begin position="739"/>
        <end position="776"/>
    </location>
</feature>
<keyword evidence="6" id="KW-1185">Reference proteome</keyword>
<gene>
    <name evidence="5" type="primary">Ldlr</name>
    <name evidence="5" type="ORF">G6Z78_0006879</name>
</gene>
<evidence type="ECO:0000313" key="6">
    <source>
        <dbReference type="Proteomes" id="UP000668214"/>
    </source>
</evidence>
<proteinExistence type="predicted"/>
<dbReference type="Gene3D" id="4.10.400.10">
    <property type="entry name" value="Low-density Lipoprotein Receptor"/>
    <property type="match status" value="3"/>
</dbReference>
<dbReference type="Proteomes" id="UP000668214">
    <property type="component" value="Unassembled WGS sequence"/>
</dbReference>
<evidence type="ECO:0000256" key="2">
    <source>
        <dbReference type="PROSITE-ProRule" id="PRU00124"/>
    </source>
</evidence>